<dbReference type="Proteomes" id="UP001589747">
    <property type="component" value="Unassembled WGS sequence"/>
</dbReference>
<proteinExistence type="predicted"/>
<dbReference type="PROSITE" id="PS01124">
    <property type="entry name" value="HTH_ARAC_FAMILY_2"/>
    <property type="match status" value="1"/>
</dbReference>
<dbReference type="SUPFAM" id="SSF46689">
    <property type="entry name" value="Homeodomain-like"/>
    <property type="match status" value="2"/>
</dbReference>
<dbReference type="Gene3D" id="3.40.50.2300">
    <property type="match status" value="1"/>
</dbReference>
<gene>
    <name evidence="7" type="ORF">ACFFSY_14420</name>
</gene>
<dbReference type="SMART" id="SM00448">
    <property type="entry name" value="REC"/>
    <property type="match status" value="1"/>
</dbReference>
<dbReference type="RefSeq" id="WP_377495097.1">
    <property type="nucleotide sequence ID" value="NZ_JBHMDO010000023.1"/>
</dbReference>
<dbReference type="Pfam" id="PF12833">
    <property type="entry name" value="HTH_18"/>
    <property type="match status" value="1"/>
</dbReference>
<keyword evidence="2" id="KW-0238">DNA-binding</keyword>
<dbReference type="EMBL" id="JBHMDO010000023">
    <property type="protein sequence ID" value="MFB9327119.1"/>
    <property type="molecule type" value="Genomic_DNA"/>
</dbReference>
<evidence type="ECO:0000256" key="2">
    <source>
        <dbReference type="ARBA" id="ARBA00023125"/>
    </source>
</evidence>
<sequence length="543" mass="61967">MFHVLIVDDYPDQVESMVSTIPFEELGIGEVYKAYSGMEALDIVKSCTVDIVITDIRMPGMSGLELLQRIRESSGKTKCIFISGHADFDYAKQAIELQSSHYLLKPVETEELIRTLTSVVAELHAEWEEVASYQRAVHTLREHMSLLSGELLNHLLQDRRYPQAVIARRMGMLDLPFRIGDRTGMFLMRLEDGFDDFDDYDLSLMEFAVANIAGEIFGDRYHLWHCKDTYDNLVFLLKAKKADEGDQAAEWRQVEKLAASMHRSAGAYLKRSVSIAVSDRFEAFPERLSRMHQICLSAIRRQIGDESDFFVTAREESEPSIARGLRVPYQPPLLIHLLETGSWEKAARKLDDMFAELAQKWAESPEYAQEVLFSVMSSFHYVAHKNGRQLGEIMGGGHHGWMEGVQPISSYKQLRDAVYLAFARLSEDAQRNTKDSRKLIVKRIHHFIEANIANDLTLQAIADHVKLHPAYLSKAYKTETGMNVGDYVLKQRMALAARLLQDGSDKIYEIATQTGYLTTHYFSKVFKSYFGMTPLEFREKSST</sequence>
<keyword evidence="8" id="KW-1185">Reference proteome</keyword>
<evidence type="ECO:0000259" key="5">
    <source>
        <dbReference type="PROSITE" id="PS01124"/>
    </source>
</evidence>
<dbReference type="PANTHER" id="PTHR43280">
    <property type="entry name" value="ARAC-FAMILY TRANSCRIPTIONAL REGULATOR"/>
    <property type="match status" value="1"/>
</dbReference>
<keyword evidence="1" id="KW-0805">Transcription regulation</keyword>
<dbReference type="Pfam" id="PF00072">
    <property type="entry name" value="Response_reg"/>
    <property type="match status" value="1"/>
</dbReference>
<organism evidence="7 8">
    <name type="scientific">Paenibacillus aurantiacus</name>
    <dbReference type="NCBI Taxonomy" id="1936118"/>
    <lineage>
        <taxon>Bacteria</taxon>
        <taxon>Bacillati</taxon>
        <taxon>Bacillota</taxon>
        <taxon>Bacilli</taxon>
        <taxon>Bacillales</taxon>
        <taxon>Paenibacillaceae</taxon>
        <taxon>Paenibacillus</taxon>
    </lineage>
</organism>
<evidence type="ECO:0000313" key="8">
    <source>
        <dbReference type="Proteomes" id="UP001589747"/>
    </source>
</evidence>
<dbReference type="InterPro" id="IPR001789">
    <property type="entry name" value="Sig_transdc_resp-reg_receiver"/>
</dbReference>
<reference evidence="7 8" key="1">
    <citation type="submission" date="2024-09" db="EMBL/GenBank/DDBJ databases">
        <authorList>
            <person name="Sun Q."/>
            <person name="Mori K."/>
        </authorList>
    </citation>
    <scope>NUCLEOTIDE SEQUENCE [LARGE SCALE GENOMIC DNA]</scope>
    <source>
        <strain evidence="7 8">TISTR 2452</strain>
    </source>
</reference>
<dbReference type="InterPro" id="IPR009057">
    <property type="entry name" value="Homeodomain-like_sf"/>
</dbReference>
<dbReference type="InterPro" id="IPR018062">
    <property type="entry name" value="HTH_AraC-typ_CS"/>
</dbReference>
<dbReference type="Gene3D" id="1.10.10.60">
    <property type="entry name" value="Homeodomain-like"/>
    <property type="match status" value="2"/>
</dbReference>
<dbReference type="SMART" id="SM00342">
    <property type="entry name" value="HTH_ARAC"/>
    <property type="match status" value="1"/>
</dbReference>
<feature type="modified residue" description="4-aspartylphosphate" evidence="4">
    <location>
        <position position="55"/>
    </location>
</feature>
<keyword evidence="3" id="KW-0804">Transcription</keyword>
<dbReference type="InterPro" id="IPR011006">
    <property type="entry name" value="CheY-like_superfamily"/>
</dbReference>
<name>A0ABV5KPG4_9BACL</name>
<dbReference type="PROSITE" id="PS00041">
    <property type="entry name" value="HTH_ARAC_FAMILY_1"/>
    <property type="match status" value="1"/>
</dbReference>
<feature type="domain" description="Response regulatory" evidence="6">
    <location>
        <begin position="3"/>
        <end position="120"/>
    </location>
</feature>
<dbReference type="InterPro" id="IPR020449">
    <property type="entry name" value="Tscrpt_reg_AraC-type_HTH"/>
</dbReference>
<accession>A0ABV5KPG4</accession>
<evidence type="ECO:0000313" key="7">
    <source>
        <dbReference type="EMBL" id="MFB9327119.1"/>
    </source>
</evidence>
<keyword evidence="4" id="KW-0597">Phosphoprotein</keyword>
<evidence type="ECO:0000259" key="6">
    <source>
        <dbReference type="PROSITE" id="PS50110"/>
    </source>
</evidence>
<dbReference type="PANTHER" id="PTHR43280:SF10">
    <property type="entry name" value="REGULATORY PROTEIN POCR"/>
    <property type="match status" value="1"/>
</dbReference>
<evidence type="ECO:0000256" key="3">
    <source>
        <dbReference type="ARBA" id="ARBA00023163"/>
    </source>
</evidence>
<dbReference type="PRINTS" id="PR00032">
    <property type="entry name" value="HTHARAC"/>
</dbReference>
<dbReference type="InterPro" id="IPR018060">
    <property type="entry name" value="HTH_AraC"/>
</dbReference>
<evidence type="ECO:0000256" key="4">
    <source>
        <dbReference type="PROSITE-ProRule" id="PRU00169"/>
    </source>
</evidence>
<protein>
    <submittedName>
        <fullName evidence="7">Response regulator</fullName>
    </submittedName>
</protein>
<dbReference type="PROSITE" id="PS50110">
    <property type="entry name" value="RESPONSE_REGULATORY"/>
    <property type="match status" value="1"/>
</dbReference>
<dbReference type="SUPFAM" id="SSF52172">
    <property type="entry name" value="CheY-like"/>
    <property type="match status" value="1"/>
</dbReference>
<evidence type="ECO:0000256" key="1">
    <source>
        <dbReference type="ARBA" id="ARBA00023015"/>
    </source>
</evidence>
<comment type="caution">
    <text evidence="7">The sequence shown here is derived from an EMBL/GenBank/DDBJ whole genome shotgun (WGS) entry which is preliminary data.</text>
</comment>
<dbReference type="CDD" id="cd17536">
    <property type="entry name" value="REC_YesN-like"/>
    <property type="match status" value="1"/>
</dbReference>
<feature type="domain" description="HTH araC/xylS-type" evidence="5">
    <location>
        <begin position="442"/>
        <end position="540"/>
    </location>
</feature>